<feature type="compositionally biased region" description="Polar residues" evidence="1">
    <location>
        <begin position="1"/>
        <end position="29"/>
    </location>
</feature>
<dbReference type="InterPro" id="IPR007493">
    <property type="entry name" value="DUF538"/>
</dbReference>
<evidence type="ECO:0000313" key="3">
    <source>
        <dbReference type="EMBL" id="KAK4343454.1"/>
    </source>
</evidence>
<dbReference type="SUPFAM" id="SSF141562">
    <property type="entry name" value="At5g01610-like"/>
    <property type="match status" value="1"/>
</dbReference>
<accession>A0AAE1R0Q8</accession>
<evidence type="ECO:0000256" key="1">
    <source>
        <dbReference type="SAM" id="MobiDB-lite"/>
    </source>
</evidence>
<keyword evidence="2" id="KW-0472">Membrane</keyword>
<proteinExistence type="predicted"/>
<organism evidence="3 4">
    <name type="scientific">Anisodus tanguticus</name>
    <dbReference type="NCBI Taxonomy" id="243964"/>
    <lineage>
        <taxon>Eukaryota</taxon>
        <taxon>Viridiplantae</taxon>
        <taxon>Streptophyta</taxon>
        <taxon>Embryophyta</taxon>
        <taxon>Tracheophyta</taxon>
        <taxon>Spermatophyta</taxon>
        <taxon>Magnoliopsida</taxon>
        <taxon>eudicotyledons</taxon>
        <taxon>Gunneridae</taxon>
        <taxon>Pentapetalae</taxon>
        <taxon>asterids</taxon>
        <taxon>lamiids</taxon>
        <taxon>Solanales</taxon>
        <taxon>Solanaceae</taxon>
        <taxon>Solanoideae</taxon>
        <taxon>Hyoscyameae</taxon>
        <taxon>Anisodus</taxon>
    </lineage>
</organism>
<comment type="caution">
    <text evidence="3">The sequence shown here is derived from an EMBL/GenBank/DDBJ whole genome shotgun (WGS) entry which is preliminary data.</text>
</comment>
<sequence length="219" mass="24063">MASSAANIASPDSSFSTPDVTNNQPQAQLDNDEKISSHTNDITSYKVHILYSQISNTANQPKQKMAKTFIFFTIIIPLLFTISLSDPNPNPNPTQSEAHNELIKFGFPIGLLPKNVNNYALNTTSGHFVVSLTDTCRITLPPDNYLATYSKKITGKIVENKIAELNGISVRAFFKWWGITGIRSSGDNLVFEVGMVSAKYPSNNFNESPDCEGKKHSSS</sequence>
<evidence type="ECO:0000256" key="2">
    <source>
        <dbReference type="SAM" id="Phobius"/>
    </source>
</evidence>
<dbReference type="AlphaFoldDB" id="A0AAE1R0Q8"/>
<dbReference type="Gene3D" id="2.30.240.10">
    <property type="entry name" value="At5g01610-like"/>
    <property type="match status" value="1"/>
</dbReference>
<dbReference type="PANTHER" id="PTHR31676:SF172">
    <property type="entry name" value="OS01G0595400 PROTEIN"/>
    <property type="match status" value="1"/>
</dbReference>
<dbReference type="EMBL" id="JAVYJV010000020">
    <property type="protein sequence ID" value="KAK4343454.1"/>
    <property type="molecule type" value="Genomic_DNA"/>
</dbReference>
<keyword evidence="4" id="KW-1185">Reference proteome</keyword>
<keyword evidence="2" id="KW-1133">Transmembrane helix</keyword>
<name>A0AAE1R0Q8_9SOLA</name>
<evidence type="ECO:0008006" key="5">
    <source>
        <dbReference type="Google" id="ProtNLM"/>
    </source>
</evidence>
<evidence type="ECO:0000313" key="4">
    <source>
        <dbReference type="Proteomes" id="UP001291623"/>
    </source>
</evidence>
<reference evidence="3" key="1">
    <citation type="submission" date="2023-12" db="EMBL/GenBank/DDBJ databases">
        <title>Genome assembly of Anisodus tanguticus.</title>
        <authorList>
            <person name="Wang Y.-J."/>
        </authorList>
    </citation>
    <scope>NUCLEOTIDE SEQUENCE</scope>
    <source>
        <strain evidence="3">KB-2021</strain>
        <tissue evidence="3">Leaf</tissue>
    </source>
</reference>
<dbReference type="PANTHER" id="PTHR31676">
    <property type="entry name" value="T31J12.3 PROTEIN-RELATED"/>
    <property type="match status" value="1"/>
</dbReference>
<protein>
    <recommendedName>
        <fullName evidence="5">DUF538 family protein</fullName>
    </recommendedName>
</protein>
<keyword evidence="2" id="KW-0812">Transmembrane</keyword>
<dbReference type="Proteomes" id="UP001291623">
    <property type="component" value="Unassembled WGS sequence"/>
</dbReference>
<gene>
    <name evidence="3" type="ORF">RND71_036548</name>
</gene>
<feature type="region of interest" description="Disordered" evidence="1">
    <location>
        <begin position="1"/>
        <end position="35"/>
    </location>
</feature>
<feature type="transmembrane region" description="Helical" evidence="2">
    <location>
        <begin position="68"/>
        <end position="85"/>
    </location>
</feature>
<dbReference type="InterPro" id="IPR036758">
    <property type="entry name" value="At5g01610-like"/>
</dbReference>
<dbReference type="Pfam" id="PF04398">
    <property type="entry name" value="DUF538"/>
    <property type="match status" value="1"/>
</dbReference>